<dbReference type="EMBL" id="AP018248">
    <property type="protein sequence ID" value="BAY99874.1"/>
    <property type="molecule type" value="Genomic_DNA"/>
</dbReference>
<dbReference type="SUPFAM" id="SSF48452">
    <property type="entry name" value="TPR-like"/>
    <property type="match status" value="1"/>
</dbReference>
<sequence length="448" mass="50114">MTDSRLQQAIKRYQTAIEQLKTTIDATTDPNHLVADADQTTPPEEVKPQLTPTQILEVLTARDEVQAALADTTQTSGENLAAIAELDKVLKDNAEAIASIRETADWQNSFNPAKEAWWWSLQPEKKPHKFWDQLDWFWSTVSISSLTISLGLVGDISSRFLTGGPDTLGALAVSTQSILTLLTAGGALTLAGQEAYKRTLNRLKIPEQFWHEISAGFSLLLVVGLFGLRLSLPQIATQYSKWGFKNYQEGDWGTAEENYQRAIKLNPDDTLTHFRLGLLYEELQKLDLARTEYQIAVQDNIPDAINNLSRLYILNKNYPAAANLLLKALASEQKLKPSAETKQALLKNLGWVRLMQKHYPDAEAKLLEAIDLQQSAKLTKSIAAPHCLLAQVMEAQKDKKGALKEWETCIQYADITSSTDEDGWVINAQQRLAEPELTIQNSKFKIQK</sequence>
<dbReference type="InterPro" id="IPR011990">
    <property type="entry name" value="TPR-like_helical_dom_sf"/>
</dbReference>
<dbReference type="SMART" id="SM00028">
    <property type="entry name" value="TPR"/>
    <property type="match status" value="5"/>
</dbReference>
<name>A0A1Z4N2E6_9CYAN</name>
<evidence type="ECO:0000313" key="2">
    <source>
        <dbReference type="EMBL" id="BAY99874.1"/>
    </source>
</evidence>
<accession>A0A1Z4N2E6</accession>
<evidence type="ECO:0000256" key="1">
    <source>
        <dbReference type="PROSITE-ProRule" id="PRU00339"/>
    </source>
</evidence>
<feature type="repeat" description="TPR" evidence="1">
    <location>
        <begin position="236"/>
        <end position="269"/>
    </location>
</feature>
<evidence type="ECO:0000313" key="3">
    <source>
        <dbReference type="Proteomes" id="UP000218785"/>
    </source>
</evidence>
<organism evidence="2 3">
    <name type="scientific">Tolypothrix tenuis PCC 7101</name>
    <dbReference type="NCBI Taxonomy" id="231146"/>
    <lineage>
        <taxon>Bacteria</taxon>
        <taxon>Bacillati</taxon>
        <taxon>Cyanobacteriota</taxon>
        <taxon>Cyanophyceae</taxon>
        <taxon>Nostocales</taxon>
        <taxon>Tolypothrichaceae</taxon>
        <taxon>Tolypothrix</taxon>
    </lineage>
</organism>
<keyword evidence="3" id="KW-1185">Reference proteome</keyword>
<dbReference type="Pfam" id="PF13414">
    <property type="entry name" value="TPR_11"/>
    <property type="match status" value="1"/>
</dbReference>
<proteinExistence type="predicted"/>
<dbReference type="PROSITE" id="PS50005">
    <property type="entry name" value="TPR"/>
    <property type="match status" value="1"/>
</dbReference>
<dbReference type="InterPro" id="IPR019734">
    <property type="entry name" value="TPR_rpt"/>
</dbReference>
<dbReference type="KEGG" id="ttq:NIES37_38570"/>
<gene>
    <name evidence="2" type="ORF">NIES37_38570</name>
</gene>
<dbReference type="AlphaFoldDB" id="A0A1Z4N2E6"/>
<dbReference type="Gene3D" id="1.25.40.10">
    <property type="entry name" value="Tetratricopeptide repeat domain"/>
    <property type="match status" value="1"/>
</dbReference>
<protein>
    <submittedName>
        <fullName evidence="2">Tetratricopeptide TPR_2</fullName>
    </submittedName>
</protein>
<dbReference type="Proteomes" id="UP000218785">
    <property type="component" value="Chromosome"/>
</dbReference>
<keyword evidence="1" id="KW-0802">TPR repeat</keyword>
<dbReference type="RefSeq" id="WP_096578341.1">
    <property type="nucleotide sequence ID" value="NZ_CAWNJS010000001.1"/>
</dbReference>
<reference evidence="2 3" key="1">
    <citation type="submission" date="2017-06" db="EMBL/GenBank/DDBJ databases">
        <title>Genome sequencing of cyanobaciteial culture collection at National Institute for Environmental Studies (NIES).</title>
        <authorList>
            <person name="Hirose Y."/>
            <person name="Shimura Y."/>
            <person name="Fujisawa T."/>
            <person name="Nakamura Y."/>
            <person name="Kawachi M."/>
        </authorList>
    </citation>
    <scope>NUCLEOTIDE SEQUENCE [LARGE SCALE GENOMIC DNA]</scope>
    <source>
        <strain evidence="2 3">NIES-37</strain>
    </source>
</reference>